<feature type="compositionally biased region" description="Acidic residues" evidence="1">
    <location>
        <begin position="702"/>
        <end position="716"/>
    </location>
</feature>
<evidence type="ECO:0008006" key="4">
    <source>
        <dbReference type="Google" id="ProtNLM"/>
    </source>
</evidence>
<dbReference type="PANTHER" id="PTHR12975:SF6">
    <property type="entry name" value="TRAFFICKING PROTEIN PARTICLE COMPLEX SUBUNIT 8"/>
    <property type="match status" value="1"/>
</dbReference>
<evidence type="ECO:0000256" key="1">
    <source>
        <dbReference type="SAM" id="MobiDB-lite"/>
    </source>
</evidence>
<protein>
    <recommendedName>
        <fullName evidence="4">ER-golgi trafficking TRAPP I complex 85 kDa subunit-domain-containing protein</fullName>
    </recommendedName>
</protein>
<organism evidence="2 3">
    <name type="scientific">Bimuria novae-zelandiae CBS 107.79</name>
    <dbReference type="NCBI Taxonomy" id="1447943"/>
    <lineage>
        <taxon>Eukaryota</taxon>
        <taxon>Fungi</taxon>
        <taxon>Dikarya</taxon>
        <taxon>Ascomycota</taxon>
        <taxon>Pezizomycotina</taxon>
        <taxon>Dothideomycetes</taxon>
        <taxon>Pleosporomycetidae</taxon>
        <taxon>Pleosporales</taxon>
        <taxon>Massarineae</taxon>
        <taxon>Didymosphaeriaceae</taxon>
        <taxon>Bimuria</taxon>
    </lineage>
</organism>
<keyword evidence="3" id="KW-1185">Reference proteome</keyword>
<dbReference type="GO" id="GO:1990072">
    <property type="term" value="C:TRAPPIII protein complex"/>
    <property type="evidence" value="ECO:0007669"/>
    <property type="project" value="TreeGrafter"/>
</dbReference>
<accession>A0A6A5UQ50</accession>
<dbReference type="Pfam" id="PF12739">
    <property type="entry name" value="TRAPPC-Trs85"/>
    <property type="match status" value="1"/>
</dbReference>
<sequence>MKPMQDATPKPPKYPADLETSLILPKQRGSPASSLASLPYRTSNPSLHKLFESTASISTSRPSSGSATPTASVIHGSVFSPGSRQNGTGTPRALPPGVSDEHRTLIQQAFAPHVLVVADNETEELIRGKGLEGGLLQLLRPFGESVPGKVTIRDSVGASKIYEDFGVRFVGMNETNPPRKTGGDIAQIEELVDRHLQYSEFNAQGSLVPDYLNQGEPVAQESGKSPFYTLYMRRLLSGQPMVPHETFAHPVVGVIATSSRSADPVEQLRELYNRQHQGDLRSPEWVDGQFLRYYVFIHEEETGDIAKSTTTFDSMKRHFGLNCHLLRLKGQQCISSDDEAVRLPTCEWMSASEELAEIQKRETADDITDPTPYIPESDVTAIKTFVRELVAQSMVPHMERNIQQWNEQVLARRRGLSGRFMSLSKRWTAFGSSRTSSASAISSSNSNYDPRGFYRPDAPEALMRRLADYCFMLRDTKLALSTYEILTTDFNNDKAWQHYAGAAEMAAFSALLSPALLSPALLTPKVRTEKIDEWIKAATYSYTDRQRSATPFYALRTLVLALELLRLRGTAATDDAARWASRILEMHLVGPVGVALFTERISACFALRPGLGAFHLGSRRRKAAFWAVLAAQAWWEQSKALQAEKCLDTALHLYSTRAHGSEGSEDAPPRLPLDEMQTFVYELRTQILGLRLTNAGLGDGRDDPEGDDEHGDEATETLDASPRAHRKSLVGAVAPNIDVGPLSPALERTLEKDDLFEGAV</sequence>
<feature type="compositionally biased region" description="Low complexity" evidence="1">
    <location>
        <begin position="57"/>
        <end position="72"/>
    </location>
</feature>
<dbReference type="InterPro" id="IPR024420">
    <property type="entry name" value="TRAPP_III_complex_Trs85"/>
</dbReference>
<proteinExistence type="predicted"/>
<reference evidence="2" key="1">
    <citation type="journal article" date="2020" name="Stud. Mycol.">
        <title>101 Dothideomycetes genomes: a test case for predicting lifestyles and emergence of pathogens.</title>
        <authorList>
            <person name="Haridas S."/>
            <person name="Albert R."/>
            <person name="Binder M."/>
            <person name="Bloem J."/>
            <person name="Labutti K."/>
            <person name="Salamov A."/>
            <person name="Andreopoulos B."/>
            <person name="Baker S."/>
            <person name="Barry K."/>
            <person name="Bills G."/>
            <person name="Bluhm B."/>
            <person name="Cannon C."/>
            <person name="Castanera R."/>
            <person name="Culley D."/>
            <person name="Daum C."/>
            <person name="Ezra D."/>
            <person name="Gonzalez J."/>
            <person name="Henrissat B."/>
            <person name="Kuo A."/>
            <person name="Liang C."/>
            <person name="Lipzen A."/>
            <person name="Lutzoni F."/>
            <person name="Magnuson J."/>
            <person name="Mondo S."/>
            <person name="Nolan M."/>
            <person name="Ohm R."/>
            <person name="Pangilinan J."/>
            <person name="Park H.-J."/>
            <person name="Ramirez L."/>
            <person name="Alfaro M."/>
            <person name="Sun H."/>
            <person name="Tritt A."/>
            <person name="Yoshinaga Y."/>
            <person name="Zwiers L.-H."/>
            <person name="Turgeon B."/>
            <person name="Goodwin S."/>
            <person name="Spatafora J."/>
            <person name="Crous P."/>
            <person name="Grigoriev I."/>
        </authorList>
    </citation>
    <scope>NUCLEOTIDE SEQUENCE</scope>
    <source>
        <strain evidence="2">CBS 107.79</strain>
    </source>
</reference>
<evidence type="ECO:0000313" key="3">
    <source>
        <dbReference type="Proteomes" id="UP000800036"/>
    </source>
</evidence>
<dbReference type="OrthoDB" id="203724at2759"/>
<dbReference type="EMBL" id="ML976751">
    <property type="protein sequence ID" value="KAF1966069.1"/>
    <property type="molecule type" value="Genomic_DNA"/>
</dbReference>
<feature type="region of interest" description="Disordered" evidence="1">
    <location>
        <begin position="57"/>
        <end position="96"/>
    </location>
</feature>
<evidence type="ECO:0000313" key="2">
    <source>
        <dbReference type="EMBL" id="KAF1966069.1"/>
    </source>
</evidence>
<feature type="region of interest" description="Disordered" evidence="1">
    <location>
        <begin position="694"/>
        <end position="725"/>
    </location>
</feature>
<name>A0A6A5UQ50_9PLEO</name>
<dbReference type="PANTHER" id="PTHR12975">
    <property type="entry name" value="TRANSPORT PROTEIN TRAPP"/>
    <property type="match status" value="1"/>
</dbReference>
<dbReference type="Proteomes" id="UP000800036">
    <property type="component" value="Unassembled WGS sequence"/>
</dbReference>
<dbReference type="AlphaFoldDB" id="A0A6A5UQ50"/>
<feature type="region of interest" description="Disordered" evidence="1">
    <location>
        <begin position="1"/>
        <end position="40"/>
    </location>
</feature>
<feature type="compositionally biased region" description="Polar residues" evidence="1">
    <location>
        <begin position="80"/>
        <end position="89"/>
    </location>
</feature>
<gene>
    <name evidence="2" type="ORF">BU23DRAFT_544960</name>
</gene>
<feature type="compositionally biased region" description="Polar residues" evidence="1">
    <location>
        <begin position="30"/>
        <end position="40"/>
    </location>
</feature>